<dbReference type="AlphaFoldDB" id="A0A086JGA2"/>
<dbReference type="EMBL" id="AHZU02001554">
    <property type="protein sequence ID" value="KFG31170.1"/>
    <property type="molecule type" value="Genomic_DNA"/>
</dbReference>
<dbReference type="GO" id="GO:0003887">
    <property type="term" value="F:DNA-directed DNA polymerase activity"/>
    <property type="evidence" value="ECO:0007669"/>
    <property type="project" value="UniProtKB-EC"/>
</dbReference>
<dbReference type="Proteomes" id="UP000028837">
    <property type="component" value="Unassembled WGS sequence"/>
</dbReference>
<reference evidence="1 2" key="1">
    <citation type="submission" date="2014-02" db="EMBL/GenBank/DDBJ databases">
        <authorList>
            <person name="Sibley D."/>
            <person name="Venepally P."/>
            <person name="Karamycheva S."/>
            <person name="Hadjithomas M."/>
            <person name="Khan A."/>
            <person name="Brunk B."/>
            <person name="Roos D."/>
            <person name="Caler E."/>
            <person name="Lorenzi H."/>
        </authorList>
    </citation>
    <scope>NUCLEOTIDE SEQUENCE [LARGE SCALE GENOMIC DNA]</scope>
    <source>
        <strain evidence="1 2">GAB2-2007-GAL-DOM2</strain>
    </source>
</reference>
<keyword evidence="1" id="KW-0808">Transferase</keyword>
<gene>
    <name evidence="1" type="ORF">TGDOM2_319860</name>
</gene>
<proteinExistence type="predicted"/>
<evidence type="ECO:0000313" key="1">
    <source>
        <dbReference type="EMBL" id="KFG31170.1"/>
    </source>
</evidence>
<evidence type="ECO:0000313" key="2">
    <source>
        <dbReference type="Proteomes" id="UP000028837"/>
    </source>
</evidence>
<organism evidence="1 2">
    <name type="scientific">Toxoplasma gondii GAB2-2007-GAL-DOM2</name>
    <dbReference type="NCBI Taxonomy" id="1130820"/>
    <lineage>
        <taxon>Eukaryota</taxon>
        <taxon>Sar</taxon>
        <taxon>Alveolata</taxon>
        <taxon>Apicomplexa</taxon>
        <taxon>Conoidasida</taxon>
        <taxon>Coccidia</taxon>
        <taxon>Eucoccidiorida</taxon>
        <taxon>Eimeriorina</taxon>
        <taxon>Sarcocystidae</taxon>
        <taxon>Toxoplasma</taxon>
    </lineage>
</organism>
<comment type="caution">
    <text evidence="1">The sequence shown here is derived from an EMBL/GenBank/DDBJ whole genome shotgun (WGS) entry which is preliminary data.</text>
</comment>
<dbReference type="EC" id="2.7.7.7" evidence="1"/>
<sequence length="148" mass="16790">MSLYARVTVAFLGDFDLWSLLAFLLVREENREDLPSLCMLCLSNCPRCGEAFPDALIEAHLYRAVGEKYYAYAAQDHPCSSCNAVNALYRRSKCRCGKPLRARLKEEDWEEFIESVQEFAVEMGYDKLQYRLAALQQACLLLGDGTSA</sequence>
<name>A0A086JGA2_TOXGO</name>
<dbReference type="VEuPathDB" id="ToxoDB:TGDOM2_319860"/>
<protein>
    <submittedName>
        <fullName evidence="1">DNA polymerase family B protein</fullName>
        <ecNumber evidence="1">2.7.7.7</ecNumber>
    </submittedName>
</protein>
<accession>A0A086JGA2</accession>
<keyword evidence="1" id="KW-0548">Nucleotidyltransferase</keyword>